<comment type="caution">
    <text evidence="2">The sequence shown here is derived from an EMBL/GenBank/DDBJ whole genome shotgun (WGS) entry which is preliminary data.</text>
</comment>
<evidence type="ECO:0000313" key="3">
    <source>
        <dbReference type="Proteomes" id="UP001258017"/>
    </source>
</evidence>
<protein>
    <submittedName>
        <fullName evidence="2">Uncharacterized protein</fullName>
    </submittedName>
</protein>
<dbReference type="AlphaFoldDB" id="A0AAD9VQ34"/>
<feature type="region of interest" description="Disordered" evidence="1">
    <location>
        <begin position="182"/>
        <end position="202"/>
    </location>
</feature>
<reference evidence="2" key="1">
    <citation type="submission" date="2021-08" db="EMBL/GenBank/DDBJ databases">
        <authorList>
            <person name="Misof B."/>
            <person name="Oliver O."/>
            <person name="Podsiadlowski L."/>
            <person name="Donath A."/>
            <person name="Peters R."/>
            <person name="Mayer C."/>
            <person name="Rust J."/>
            <person name="Gunkel S."/>
            <person name="Lesny P."/>
            <person name="Martin S."/>
            <person name="Oeyen J.P."/>
            <person name="Petersen M."/>
            <person name="Panagiotis P."/>
            <person name="Wilbrandt J."/>
            <person name="Tanja T."/>
        </authorList>
    </citation>
    <scope>NUCLEOTIDE SEQUENCE</scope>
    <source>
        <strain evidence="2">GBR_01_08_01A</strain>
        <tissue evidence="2">Thorax + abdomen</tissue>
    </source>
</reference>
<proteinExistence type="predicted"/>
<sequence length="261" mass="30268">MTAMLLLQRVSDLETKYSWDTEDLVTDARFDSTAKDRGRKINLKDKSIEMASLTREGDSRSSKEETFSKGKFHREVFVETKDNLGERMSKPIVSRTDQSDVTIGNAEVVKSEKEIIENEEIRGESPPNDGHVRRENKRHSSRWKNIWLAQVIVHLFSQITGKGKRKDTMNENAESVVRKSRTYLGYSEEEEEEEEDANVNDKSREEIVSTFVRQIQRTRDKNLRVMLLQRELEARLPTENLSRTRVYDEKLGSPQLSSPLC</sequence>
<reference evidence="2" key="2">
    <citation type="journal article" date="2023" name="Commun. Biol.">
        <title>Intrasexual cuticular hydrocarbon dimorphism in a wasp sheds light on hydrocarbon biosynthesis genes in Hymenoptera.</title>
        <authorList>
            <person name="Moris V.C."/>
            <person name="Podsiadlowski L."/>
            <person name="Martin S."/>
            <person name="Oeyen J.P."/>
            <person name="Donath A."/>
            <person name="Petersen M."/>
            <person name="Wilbrandt J."/>
            <person name="Misof B."/>
            <person name="Liedtke D."/>
            <person name="Thamm M."/>
            <person name="Scheiner R."/>
            <person name="Schmitt T."/>
            <person name="Niehuis O."/>
        </authorList>
    </citation>
    <scope>NUCLEOTIDE SEQUENCE</scope>
    <source>
        <strain evidence="2">GBR_01_08_01A</strain>
    </source>
</reference>
<accession>A0AAD9VQ34</accession>
<feature type="compositionally biased region" description="Acidic residues" evidence="1">
    <location>
        <begin position="187"/>
        <end position="198"/>
    </location>
</feature>
<dbReference type="Proteomes" id="UP001258017">
    <property type="component" value="Unassembled WGS sequence"/>
</dbReference>
<evidence type="ECO:0000313" key="2">
    <source>
        <dbReference type="EMBL" id="KAK2582916.1"/>
    </source>
</evidence>
<organism evidence="2 3">
    <name type="scientific">Odynerus spinipes</name>
    <dbReference type="NCBI Taxonomy" id="1348599"/>
    <lineage>
        <taxon>Eukaryota</taxon>
        <taxon>Metazoa</taxon>
        <taxon>Ecdysozoa</taxon>
        <taxon>Arthropoda</taxon>
        <taxon>Hexapoda</taxon>
        <taxon>Insecta</taxon>
        <taxon>Pterygota</taxon>
        <taxon>Neoptera</taxon>
        <taxon>Endopterygota</taxon>
        <taxon>Hymenoptera</taxon>
        <taxon>Apocrita</taxon>
        <taxon>Aculeata</taxon>
        <taxon>Vespoidea</taxon>
        <taxon>Vespidae</taxon>
        <taxon>Eumeninae</taxon>
        <taxon>Odynerus</taxon>
    </lineage>
</organism>
<name>A0AAD9VQ34_9HYME</name>
<dbReference type="EMBL" id="JAIFRP010000030">
    <property type="protein sequence ID" value="KAK2582916.1"/>
    <property type="molecule type" value="Genomic_DNA"/>
</dbReference>
<gene>
    <name evidence="2" type="ORF">KPH14_008983</name>
</gene>
<keyword evidence="3" id="KW-1185">Reference proteome</keyword>
<evidence type="ECO:0000256" key="1">
    <source>
        <dbReference type="SAM" id="MobiDB-lite"/>
    </source>
</evidence>